<evidence type="ECO:0000313" key="2">
    <source>
        <dbReference type="Proteomes" id="UP000466307"/>
    </source>
</evidence>
<dbReference type="EMBL" id="JAADZU010000066">
    <property type="protein sequence ID" value="NDK91366.1"/>
    <property type="molecule type" value="Genomic_DNA"/>
</dbReference>
<comment type="caution">
    <text evidence="1">The sequence shown here is derived from an EMBL/GenBank/DDBJ whole genome shotgun (WGS) entry which is preliminary data.</text>
</comment>
<dbReference type="Proteomes" id="UP000466307">
    <property type="component" value="Unassembled WGS sequence"/>
</dbReference>
<keyword evidence="2" id="KW-1185">Reference proteome</keyword>
<protein>
    <recommendedName>
        <fullName evidence="3">DUF4157 domain-containing protein</fullName>
    </recommendedName>
</protein>
<organism evidence="1 2">
    <name type="scientific">Gordonia desulfuricans</name>
    <dbReference type="NCBI Taxonomy" id="89051"/>
    <lineage>
        <taxon>Bacteria</taxon>
        <taxon>Bacillati</taxon>
        <taxon>Actinomycetota</taxon>
        <taxon>Actinomycetes</taxon>
        <taxon>Mycobacteriales</taxon>
        <taxon>Gordoniaceae</taxon>
        <taxon>Gordonia</taxon>
    </lineage>
</organism>
<accession>A0A7K3LTD5</accession>
<proteinExistence type="predicted"/>
<gene>
    <name evidence="1" type="ORF">GYA93_17525</name>
</gene>
<reference evidence="1 2" key="1">
    <citation type="submission" date="2020-01" db="EMBL/GenBank/DDBJ databases">
        <title>Investigation of new actinobacteria for the biodesulphurisation of diesel fuel.</title>
        <authorList>
            <person name="Athi Narayanan S.M."/>
        </authorList>
    </citation>
    <scope>NUCLEOTIDE SEQUENCE [LARGE SCALE GENOMIC DNA]</scope>
    <source>
        <strain evidence="1 2">213E</strain>
    </source>
</reference>
<dbReference type="AlphaFoldDB" id="A0A7K3LTD5"/>
<sequence>AYPQPGRLFVHELVHVWQFTHRRRARTLATAIWEQVRHLRGTNVYHLAATPPEWDAMTLEQQATVVDRWFAGSSPTRAPMDADSPYRRFVEHVRHG</sequence>
<name>A0A7K3LTD5_9ACTN</name>
<evidence type="ECO:0000313" key="1">
    <source>
        <dbReference type="EMBL" id="NDK91366.1"/>
    </source>
</evidence>
<feature type="non-terminal residue" evidence="1">
    <location>
        <position position="1"/>
    </location>
</feature>
<evidence type="ECO:0008006" key="3">
    <source>
        <dbReference type="Google" id="ProtNLM"/>
    </source>
</evidence>